<protein>
    <submittedName>
        <fullName evidence="2">N-acetyltransferase ESCO2</fullName>
    </submittedName>
</protein>
<dbReference type="AlphaFoldDB" id="A0A4D9E0R5"/>
<sequence length="78" mass="8623">MREQNPGAVGQSLLSSFSQSREETDPLRCLDDSTNDNKTNLVNGKAGTEAEVVLKQRCHWLHSYMESANGKTLASVDR</sequence>
<dbReference type="Proteomes" id="UP000297703">
    <property type="component" value="Unassembled WGS sequence"/>
</dbReference>
<feature type="compositionally biased region" description="Basic and acidic residues" evidence="1">
    <location>
        <begin position="20"/>
        <end position="31"/>
    </location>
</feature>
<evidence type="ECO:0000256" key="1">
    <source>
        <dbReference type="SAM" id="MobiDB-lite"/>
    </source>
</evidence>
<organism evidence="2 3">
    <name type="scientific">Platysternon megacephalum</name>
    <name type="common">big-headed turtle</name>
    <dbReference type="NCBI Taxonomy" id="55544"/>
    <lineage>
        <taxon>Eukaryota</taxon>
        <taxon>Metazoa</taxon>
        <taxon>Chordata</taxon>
        <taxon>Craniata</taxon>
        <taxon>Vertebrata</taxon>
        <taxon>Euteleostomi</taxon>
        <taxon>Archelosauria</taxon>
        <taxon>Testudinata</taxon>
        <taxon>Testudines</taxon>
        <taxon>Cryptodira</taxon>
        <taxon>Durocryptodira</taxon>
        <taxon>Testudinoidea</taxon>
        <taxon>Platysternidae</taxon>
        <taxon>Platysternon</taxon>
    </lineage>
</organism>
<evidence type="ECO:0000313" key="3">
    <source>
        <dbReference type="Proteomes" id="UP000297703"/>
    </source>
</evidence>
<dbReference type="EMBL" id="QXTE01000173">
    <property type="protein sequence ID" value="TFK02817.1"/>
    <property type="molecule type" value="Genomic_DNA"/>
</dbReference>
<reference evidence="2 3" key="2">
    <citation type="submission" date="2019-04" db="EMBL/GenBank/DDBJ databases">
        <title>The genome sequence of big-headed turtle.</title>
        <authorList>
            <person name="Gong S."/>
        </authorList>
    </citation>
    <scope>NUCLEOTIDE SEQUENCE [LARGE SCALE GENOMIC DNA]</scope>
    <source>
        <strain evidence="2">DO16091913</strain>
        <tissue evidence="2">Muscle</tissue>
    </source>
</reference>
<dbReference type="GO" id="GO:0016740">
    <property type="term" value="F:transferase activity"/>
    <property type="evidence" value="ECO:0007669"/>
    <property type="project" value="UniProtKB-KW"/>
</dbReference>
<proteinExistence type="predicted"/>
<feature type="region of interest" description="Disordered" evidence="1">
    <location>
        <begin position="1"/>
        <end position="43"/>
    </location>
</feature>
<reference evidence="2 3" key="1">
    <citation type="submission" date="2019-04" db="EMBL/GenBank/DDBJ databases">
        <title>Draft genome of the big-headed turtle Platysternon megacephalum.</title>
        <authorList>
            <person name="Gong S."/>
        </authorList>
    </citation>
    <scope>NUCLEOTIDE SEQUENCE [LARGE SCALE GENOMIC DNA]</scope>
    <source>
        <strain evidence="2">DO16091913</strain>
        <tissue evidence="2">Muscle</tissue>
    </source>
</reference>
<keyword evidence="2" id="KW-0808">Transferase</keyword>
<comment type="caution">
    <text evidence="2">The sequence shown here is derived from an EMBL/GenBank/DDBJ whole genome shotgun (WGS) entry which is preliminary data.</text>
</comment>
<accession>A0A4D9E0R5</accession>
<name>A0A4D9E0R5_9SAUR</name>
<evidence type="ECO:0000313" key="2">
    <source>
        <dbReference type="EMBL" id="TFK02817.1"/>
    </source>
</evidence>
<gene>
    <name evidence="2" type="ORF">DR999_PMT14827</name>
</gene>
<keyword evidence="3" id="KW-1185">Reference proteome</keyword>